<feature type="transmembrane region" description="Helical" evidence="7">
    <location>
        <begin position="235"/>
        <end position="252"/>
    </location>
</feature>
<dbReference type="FunCoup" id="A0A3M0BXX7">
    <property type="interactions" value="74"/>
</dbReference>
<feature type="transmembrane region" description="Helical" evidence="7">
    <location>
        <begin position="202"/>
        <end position="223"/>
    </location>
</feature>
<evidence type="ECO:0000256" key="2">
    <source>
        <dbReference type="ARBA" id="ARBA00007977"/>
    </source>
</evidence>
<comment type="caution">
    <text evidence="8">The sequence shown here is derived from an EMBL/GenBank/DDBJ whole genome shotgun (WGS) entry which is preliminary data.</text>
</comment>
<dbReference type="EMBL" id="REFR01000016">
    <property type="protein sequence ID" value="RMB01415.1"/>
    <property type="molecule type" value="Genomic_DNA"/>
</dbReference>
<dbReference type="AlphaFoldDB" id="A0A3M0BXX7"/>
<feature type="transmembrane region" description="Helical" evidence="7">
    <location>
        <begin position="308"/>
        <end position="329"/>
    </location>
</feature>
<dbReference type="GO" id="GO:0005886">
    <property type="term" value="C:plasma membrane"/>
    <property type="evidence" value="ECO:0007669"/>
    <property type="project" value="UniProtKB-SubCell"/>
</dbReference>
<sequence>MRQDANAPGRRHDLRSVLLSARDGLTRLAPGLFLTALIAMASAFIAGHHGGPVMLYALLFGMAFNFLAGNEKCAAGITFSSRTLLRISVALLGVRITLGDVAALGPMTVLLIIGGVVFTIGAGWAVGRAFGLRSDHAVLSAGSVAICGASAALAIAAVLPRHENAERNTILTVVGVTTLSTAAMVLYPLITETLGFDDRAAGIFLGATIHDVAQVVGAGYMISDTAGETAAVVKLMRVACLVPAVMAIALVFRRDGRGETDSDMAWPVNTPVLPAFLVGFVILVLANSTGMIPAIIADSMGAGSRWGLLIAVSALGIKTSLKDIIFVGFAPVAVLVVQTVLLAIFASCGLLFVCWLAG</sequence>
<feature type="transmembrane region" description="Helical" evidence="7">
    <location>
        <begin position="28"/>
        <end position="46"/>
    </location>
</feature>
<dbReference type="OrthoDB" id="5393513at2"/>
<evidence type="ECO:0000313" key="9">
    <source>
        <dbReference type="Proteomes" id="UP000271227"/>
    </source>
</evidence>
<evidence type="ECO:0000256" key="1">
    <source>
        <dbReference type="ARBA" id="ARBA00004651"/>
    </source>
</evidence>
<name>A0A3M0BXX7_9PROT</name>
<dbReference type="Proteomes" id="UP000271227">
    <property type="component" value="Unassembled WGS sequence"/>
</dbReference>
<feature type="transmembrane region" description="Helical" evidence="7">
    <location>
        <begin position="170"/>
        <end position="190"/>
    </location>
</feature>
<organism evidence="8 9">
    <name type="scientific">Eilatimonas milleporae</name>
    <dbReference type="NCBI Taxonomy" id="911205"/>
    <lineage>
        <taxon>Bacteria</taxon>
        <taxon>Pseudomonadati</taxon>
        <taxon>Pseudomonadota</taxon>
        <taxon>Alphaproteobacteria</taxon>
        <taxon>Kordiimonadales</taxon>
        <taxon>Kordiimonadaceae</taxon>
        <taxon>Eilatimonas</taxon>
    </lineage>
</organism>
<dbReference type="PANTHER" id="PTHR30106">
    <property type="entry name" value="INNER MEMBRANE PROTEIN YEIH-RELATED"/>
    <property type="match status" value="1"/>
</dbReference>
<evidence type="ECO:0000256" key="5">
    <source>
        <dbReference type="ARBA" id="ARBA00022989"/>
    </source>
</evidence>
<evidence type="ECO:0000256" key="4">
    <source>
        <dbReference type="ARBA" id="ARBA00022692"/>
    </source>
</evidence>
<keyword evidence="3" id="KW-1003">Cell membrane</keyword>
<feature type="transmembrane region" description="Helical" evidence="7">
    <location>
        <begin position="272"/>
        <end position="296"/>
    </location>
</feature>
<keyword evidence="5 7" id="KW-1133">Transmembrane helix</keyword>
<dbReference type="InParanoid" id="A0A3M0BXX7"/>
<evidence type="ECO:0000256" key="3">
    <source>
        <dbReference type="ARBA" id="ARBA00022475"/>
    </source>
</evidence>
<proteinExistence type="inferred from homology"/>
<reference evidence="8 9" key="1">
    <citation type="submission" date="2018-10" db="EMBL/GenBank/DDBJ databases">
        <title>Genomic Encyclopedia of Archaeal and Bacterial Type Strains, Phase II (KMG-II): from individual species to whole genera.</title>
        <authorList>
            <person name="Goeker M."/>
        </authorList>
    </citation>
    <scope>NUCLEOTIDE SEQUENCE [LARGE SCALE GENOMIC DNA]</scope>
    <source>
        <strain evidence="8 9">DSM 25217</strain>
    </source>
</reference>
<evidence type="ECO:0000313" key="8">
    <source>
        <dbReference type="EMBL" id="RMB01415.1"/>
    </source>
</evidence>
<dbReference type="Pfam" id="PF03601">
    <property type="entry name" value="Cons_hypoth698"/>
    <property type="match status" value="1"/>
</dbReference>
<comment type="subcellular location">
    <subcellularLocation>
        <location evidence="1">Cell membrane</location>
        <topology evidence="1">Multi-pass membrane protein</topology>
    </subcellularLocation>
</comment>
<feature type="transmembrane region" description="Helical" evidence="7">
    <location>
        <begin position="137"/>
        <end position="158"/>
    </location>
</feature>
<comment type="similarity">
    <text evidence="2">Belongs to the UPF0324 family.</text>
</comment>
<keyword evidence="6 7" id="KW-0472">Membrane</keyword>
<dbReference type="InterPro" id="IPR018383">
    <property type="entry name" value="UPF0324_pro"/>
</dbReference>
<dbReference type="RefSeq" id="WP_121940241.1">
    <property type="nucleotide sequence ID" value="NZ_REFR01000016.1"/>
</dbReference>
<evidence type="ECO:0000256" key="6">
    <source>
        <dbReference type="ARBA" id="ARBA00023136"/>
    </source>
</evidence>
<gene>
    <name evidence="8" type="ORF">BXY39_3599</name>
</gene>
<feature type="transmembrane region" description="Helical" evidence="7">
    <location>
        <begin position="335"/>
        <end position="357"/>
    </location>
</feature>
<evidence type="ECO:0000256" key="7">
    <source>
        <dbReference type="SAM" id="Phobius"/>
    </source>
</evidence>
<feature type="transmembrane region" description="Helical" evidence="7">
    <location>
        <begin position="101"/>
        <end position="125"/>
    </location>
</feature>
<keyword evidence="4 7" id="KW-0812">Transmembrane</keyword>
<protein>
    <submittedName>
        <fullName evidence="8">Putative integral membrane protein (TIGR00698 family)</fullName>
    </submittedName>
</protein>
<keyword evidence="9" id="KW-1185">Reference proteome</keyword>
<dbReference type="PANTHER" id="PTHR30106:SF2">
    <property type="entry name" value="UPF0324 INNER MEMBRANE PROTEIN YEIH"/>
    <property type="match status" value="1"/>
</dbReference>
<feature type="transmembrane region" description="Helical" evidence="7">
    <location>
        <begin position="53"/>
        <end position="69"/>
    </location>
</feature>
<accession>A0A3M0BXX7</accession>